<dbReference type="PANTHER" id="PTHR30344">
    <property type="entry name" value="6-PHOSPHOGLUCONOLACTONASE-RELATED"/>
    <property type="match status" value="1"/>
</dbReference>
<evidence type="ECO:0000313" key="3">
    <source>
        <dbReference type="Proteomes" id="UP001197214"/>
    </source>
</evidence>
<comment type="caution">
    <text evidence="2">The sequence shown here is derived from an EMBL/GenBank/DDBJ whole genome shotgun (WGS) entry which is preliminary data.</text>
</comment>
<name>A0ABS6XKQ5_9SPHN</name>
<gene>
    <name evidence="2" type="ORF">KY084_07845</name>
</gene>
<keyword evidence="3" id="KW-1185">Reference proteome</keyword>
<dbReference type="PANTHER" id="PTHR30344:SF1">
    <property type="entry name" value="6-PHOSPHOGLUCONOLACTONASE"/>
    <property type="match status" value="1"/>
</dbReference>
<accession>A0ABS6XKQ5</accession>
<evidence type="ECO:0000256" key="1">
    <source>
        <dbReference type="SAM" id="MobiDB-lite"/>
    </source>
</evidence>
<dbReference type="EMBL" id="JAHWZX010000005">
    <property type="protein sequence ID" value="MBW4330789.1"/>
    <property type="molecule type" value="Genomic_DNA"/>
</dbReference>
<dbReference type="Proteomes" id="UP001197214">
    <property type="component" value="Unassembled WGS sequence"/>
</dbReference>
<protein>
    <submittedName>
        <fullName evidence="2">Lactonase family protein</fullName>
    </submittedName>
</protein>
<feature type="region of interest" description="Disordered" evidence="1">
    <location>
        <begin position="171"/>
        <end position="191"/>
    </location>
</feature>
<proteinExistence type="predicted"/>
<reference evidence="2 3" key="1">
    <citation type="submission" date="2021-07" db="EMBL/GenBank/DDBJ databases">
        <title>Stakelama flava sp. nov., a novel endophytic bacterium isolated from branch of Kandelia candel.</title>
        <authorList>
            <person name="Tuo L."/>
        </authorList>
    </citation>
    <scope>NUCLEOTIDE SEQUENCE [LARGE SCALE GENOMIC DNA]</scope>
    <source>
        <strain evidence="2 3">CBK3Z-3</strain>
    </source>
</reference>
<dbReference type="Pfam" id="PF10282">
    <property type="entry name" value="Lactonase"/>
    <property type="match status" value="1"/>
</dbReference>
<feature type="compositionally biased region" description="Polar residues" evidence="1">
    <location>
        <begin position="175"/>
        <end position="190"/>
    </location>
</feature>
<sequence>MVPRLVAYVGTYGVSPDARGGGIFSFHVASGGAALTALGHAAEPKDAGYLLHAPETNTLYAVDERKTDGRGPVDKPAAVHALAIDRETGKLSWLNARIAPGPRPTFLDHHPEKRFLVSANHGDFQHVEKVVQAEDGSWSVEYVYDDSTAILFALEDDGRISGITGLQVLSGRGTDPNSSPQNGGHAQSNPHAHCAVIDPSGNYVLVCDKGTDRILVLDLSPGLNIVSEFKFPPETGARHLAFDKTGRMAFATLEFASELASLRFDPATGELELVERVSTVTAGYRGTNEPAEVRVHPGGGLVYVNNRGEDSLAWFRIEPDGHLTRQGAVTLSPSVHPGLAARSFTFASDGSFLLVADRPADLVRSYSVNPDTGALTWLTQTSVPDPAFIALVELDD</sequence>
<dbReference type="InterPro" id="IPR050282">
    <property type="entry name" value="Cycloisomerase_2"/>
</dbReference>
<evidence type="ECO:0000313" key="2">
    <source>
        <dbReference type="EMBL" id="MBW4330789.1"/>
    </source>
</evidence>
<organism evidence="2 3">
    <name type="scientific">Stakelama flava</name>
    <dbReference type="NCBI Taxonomy" id="2860338"/>
    <lineage>
        <taxon>Bacteria</taxon>
        <taxon>Pseudomonadati</taxon>
        <taxon>Pseudomonadota</taxon>
        <taxon>Alphaproteobacteria</taxon>
        <taxon>Sphingomonadales</taxon>
        <taxon>Sphingomonadaceae</taxon>
        <taxon>Stakelama</taxon>
    </lineage>
</organism>
<dbReference type="InterPro" id="IPR019405">
    <property type="entry name" value="Lactonase_7-beta_prop"/>
</dbReference>